<keyword evidence="2" id="KW-1185">Reference proteome</keyword>
<dbReference type="AlphaFoldDB" id="A0A9P9J5V5"/>
<proteinExistence type="predicted"/>
<accession>A0A9P9J5V5</accession>
<evidence type="ECO:0000313" key="2">
    <source>
        <dbReference type="Proteomes" id="UP000717696"/>
    </source>
</evidence>
<evidence type="ECO:0000313" key="1">
    <source>
        <dbReference type="EMBL" id="KAH7142588.1"/>
    </source>
</evidence>
<sequence>MKTLVISLPLSLASCRSSLYRYLLSFSAHANSLSFNQAETRCPLLHRSSLVEVWPPDTSVSRCRYDLHRISVS</sequence>
<organism evidence="1 2">
    <name type="scientific">Dactylonectria estremocensis</name>
    <dbReference type="NCBI Taxonomy" id="1079267"/>
    <lineage>
        <taxon>Eukaryota</taxon>
        <taxon>Fungi</taxon>
        <taxon>Dikarya</taxon>
        <taxon>Ascomycota</taxon>
        <taxon>Pezizomycotina</taxon>
        <taxon>Sordariomycetes</taxon>
        <taxon>Hypocreomycetidae</taxon>
        <taxon>Hypocreales</taxon>
        <taxon>Nectriaceae</taxon>
        <taxon>Dactylonectria</taxon>
    </lineage>
</organism>
<reference evidence="1" key="1">
    <citation type="journal article" date="2021" name="Nat. Commun.">
        <title>Genetic determinants of endophytism in the Arabidopsis root mycobiome.</title>
        <authorList>
            <person name="Mesny F."/>
            <person name="Miyauchi S."/>
            <person name="Thiergart T."/>
            <person name="Pickel B."/>
            <person name="Atanasova L."/>
            <person name="Karlsson M."/>
            <person name="Huettel B."/>
            <person name="Barry K.W."/>
            <person name="Haridas S."/>
            <person name="Chen C."/>
            <person name="Bauer D."/>
            <person name="Andreopoulos W."/>
            <person name="Pangilinan J."/>
            <person name="LaButti K."/>
            <person name="Riley R."/>
            <person name="Lipzen A."/>
            <person name="Clum A."/>
            <person name="Drula E."/>
            <person name="Henrissat B."/>
            <person name="Kohler A."/>
            <person name="Grigoriev I.V."/>
            <person name="Martin F.M."/>
            <person name="Hacquard S."/>
        </authorList>
    </citation>
    <scope>NUCLEOTIDE SEQUENCE</scope>
    <source>
        <strain evidence="1">MPI-CAGE-AT-0021</strain>
    </source>
</reference>
<protein>
    <submittedName>
        <fullName evidence="1">Uncharacterized protein</fullName>
    </submittedName>
</protein>
<dbReference type="EMBL" id="JAGMUU010000011">
    <property type="protein sequence ID" value="KAH7142588.1"/>
    <property type="molecule type" value="Genomic_DNA"/>
</dbReference>
<name>A0A9P9J5V5_9HYPO</name>
<gene>
    <name evidence="1" type="ORF">B0J13DRAFT_49844</name>
</gene>
<dbReference type="PROSITE" id="PS51257">
    <property type="entry name" value="PROKAR_LIPOPROTEIN"/>
    <property type="match status" value="1"/>
</dbReference>
<dbReference type="Proteomes" id="UP000717696">
    <property type="component" value="Unassembled WGS sequence"/>
</dbReference>
<comment type="caution">
    <text evidence="1">The sequence shown here is derived from an EMBL/GenBank/DDBJ whole genome shotgun (WGS) entry which is preliminary data.</text>
</comment>